<name>A0A6P4Y3Q4_BRABE</name>
<feature type="chain" id="PRO_5028145378" evidence="3">
    <location>
        <begin position="24"/>
        <end position="301"/>
    </location>
</feature>
<accession>A0A6P4Y3Q4</accession>
<dbReference type="GeneID" id="109469531"/>
<feature type="transmembrane region" description="Helical" evidence="2">
    <location>
        <begin position="228"/>
        <end position="251"/>
    </location>
</feature>
<feature type="compositionally biased region" description="Basic residues" evidence="1">
    <location>
        <begin position="268"/>
        <end position="282"/>
    </location>
</feature>
<dbReference type="SMART" id="SM00060">
    <property type="entry name" value="FN3"/>
    <property type="match status" value="1"/>
</dbReference>
<protein>
    <submittedName>
        <fullName evidence="6">Uncharacterized protein LOC109469531 isoform X1</fullName>
    </submittedName>
</protein>
<dbReference type="Pfam" id="PF00041">
    <property type="entry name" value="fn3"/>
    <property type="match status" value="1"/>
</dbReference>
<dbReference type="Proteomes" id="UP000515135">
    <property type="component" value="Unplaced"/>
</dbReference>
<keyword evidence="2" id="KW-0472">Membrane</keyword>
<proteinExistence type="predicted"/>
<keyword evidence="3" id="KW-0732">Signal</keyword>
<dbReference type="InterPro" id="IPR036116">
    <property type="entry name" value="FN3_sf"/>
</dbReference>
<feature type="region of interest" description="Disordered" evidence="1">
    <location>
        <begin position="268"/>
        <end position="301"/>
    </location>
</feature>
<organism evidence="5 6">
    <name type="scientific">Branchiostoma belcheri</name>
    <name type="common">Amphioxus</name>
    <dbReference type="NCBI Taxonomy" id="7741"/>
    <lineage>
        <taxon>Eukaryota</taxon>
        <taxon>Metazoa</taxon>
        <taxon>Chordata</taxon>
        <taxon>Cephalochordata</taxon>
        <taxon>Leptocardii</taxon>
        <taxon>Amphioxiformes</taxon>
        <taxon>Branchiostomatidae</taxon>
        <taxon>Branchiostoma</taxon>
    </lineage>
</organism>
<keyword evidence="2" id="KW-0812">Transmembrane</keyword>
<dbReference type="SUPFAM" id="SSF49265">
    <property type="entry name" value="Fibronectin type III"/>
    <property type="match status" value="1"/>
</dbReference>
<dbReference type="PROSITE" id="PS50853">
    <property type="entry name" value="FN3"/>
    <property type="match status" value="1"/>
</dbReference>
<dbReference type="RefSeq" id="XP_019623620.1">
    <property type="nucleotide sequence ID" value="XM_019768061.1"/>
</dbReference>
<dbReference type="OrthoDB" id="9949424at2759"/>
<evidence type="ECO:0000256" key="1">
    <source>
        <dbReference type="SAM" id="MobiDB-lite"/>
    </source>
</evidence>
<dbReference type="Gene3D" id="2.60.40.10">
    <property type="entry name" value="Immunoglobulins"/>
    <property type="match status" value="1"/>
</dbReference>
<dbReference type="InterPro" id="IPR003961">
    <property type="entry name" value="FN3_dom"/>
</dbReference>
<feature type="region of interest" description="Disordered" evidence="1">
    <location>
        <begin position="37"/>
        <end position="57"/>
    </location>
</feature>
<dbReference type="KEGG" id="bbel:109469531"/>
<feature type="signal peptide" evidence="3">
    <location>
        <begin position="1"/>
        <end position="23"/>
    </location>
</feature>
<evidence type="ECO:0000313" key="6">
    <source>
        <dbReference type="RefSeq" id="XP_019623620.1"/>
    </source>
</evidence>
<evidence type="ECO:0000259" key="4">
    <source>
        <dbReference type="PROSITE" id="PS50853"/>
    </source>
</evidence>
<evidence type="ECO:0000256" key="3">
    <source>
        <dbReference type="SAM" id="SignalP"/>
    </source>
</evidence>
<gene>
    <name evidence="6" type="primary">LOC109469531</name>
</gene>
<dbReference type="InterPro" id="IPR013783">
    <property type="entry name" value="Ig-like_fold"/>
</dbReference>
<keyword evidence="2" id="KW-1133">Transmembrane helix</keyword>
<feature type="domain" description="Fibronectin type-III" evidence="4">
    <location>
        <begin position="68"/>
        <end position="160"/>
    </location>
</feature>
<evidence type="ECO:0000313" key="5">
    <source>
        <dbReference type="Proteomes" id="UP000515135"/>
    </source>
</evidence>
<dbReference type="CDD" id="cd00063">
    <property type="entry name" value="FN3"/>
    <property type="match status" value="1"/>
</dbReference>
<feature type="compositionally biased region" description="Low complexity" evidence="1">
    <location>
        <begin position="45"/>
        <end position="55"/>
    </location>
</feature>
<sequence length="301" mass="33605">MLASAGRASFAVCIALCCTLVVSEIVHNPIRHRQISRYEGHRAQKPPQAAGPAAEPRAEKLEMKNSLRVENLTSSQITATSVRLRWDVSGNDSFPGYRIEHEMMDSETVRVRTSDIYGEFRSYTLKGLYPKTRYRVCVMPLMYSSAGLTSPIVIHKRKQCVVIQTKDETQDNQEMYIQIGMGCAAGSCAWSAAEVKGQARHSGRSLANFDQDFGPWETQEEDDENNDLYIVLGTGSAIGLLFLLVLCAIFCKWDKDLGKGGIKVPRFHPKKINKRKKSKKRTGSKEELARTPGSHHGSQNL</sequence>
<evidence type="ECO:0000256" key="2">
    <source>
        <dbReference type="SAM" id="Phobius"/>
    </source>
</evidence>
<reference evidence="6" key="1">
    <citation type="submission" date="2025-08" db="UniProtKB">
        <authorList>
            <consortium name="RefSeq"/>
        </authorList>
    </citation>
    <scope>IDENTIFICATION</scope>
    <source>
        <tissue evidence="6">Gonad</tissue>
    </source>
</reference>
<dbReference type="AlphaFoldDB" id="A0A6P4Y3Q4"/>
<keyword evidence="5" id="KW-1185">Reference proteome</keyword>